<proteinExistence type="predicted"/>
<evidence type="ECO:0000313" key="1">
    <source>
        <dbReference type="EMBL" id="CAG8659400.1"/>
    </source>
</evidence>
<comment type="caution">
    <text evidence="1">The sequence shown here is derived from an EMBL/GenBank/DDBJ whole genome shotgun (WGS) entry which is preliminary data.</text>
</comment>
<dbReference type="EMBL" id="CAJVPM010025817">
    <property type="protein sequence ID" value="CAG8659400.1"/>
    <property type="molecule type" value="Genomic_DNA"/>
</dbReference>
<gene>
    <name evidence="1" type="ORF">SCALOS_LOCUS8971</name>
</gene>
<organism evidence="1 2">
    <name type="scientific">Scutellospora calospora</name>
    <dbReference type="NCBI Taxonomy" id="85575"/>
    <lineage>
        <taxon>Eukaryota</taxon>
        <taxon>Fungi</taxon>
        <taxon>Fungi incertae sedis</taxon>
        <taxon>Mucoromycota</taxon>
        <taxon>Glomeromycotina</taxon>
        <taxon>Glomeromycetes</taxon>
        <taxon>Diversisporales</taxon>
        <taxon>Gigasporaceae</taxon>
        <taxon>Scutellospora</taxon>
    </lineage>
</organism>
<accession>A0ACA9NNV9</accession>
<reference evidence="1" key="1">
    <citation type="submission" date="2021-06" db="EMBL/GenBank/DDBJ databases">
        <authorList>
            <person name="Kallberg Y."/>
            <person name="Tangrot J."/>
            <person name="Rosling A."/>
        </authorList>
    </citation>
    <scope>NUCLEOTIDE SEQUENCE</scope>
    <source>
        <strain evidence="1">AU212A</strain>
    </source>
</reference>
<keyword evidence="2" id="KW-1185">Reference proteome</keyword>
<evidence type="ECO:0000313" key="2">
    <source>
        <dbReference type="Proteomes" id="UP000789860"/>
    </source>
</evidence>
<name>A0ACA9NNV9_9GLOM</name>
<feature type="non-terminal residue" evidence="1">
    <location>
        <position position="312"/>
    </location>
</feature>
<sequence length="312" mass="36145">MDIKVIKDIKKDLDRWYSRLRSRYVDLVGDFGGSELFVIEGDSLLYKFICDPKRHFLNFGELYGGGQFLSLTFLVETFLNKLKQRGCNFHLLFFHEHKGIWNCDPKFRIAREIIIEHLKSCQDESKIPIYEFSSWWNSEFNQYIVDRQPLFILSGDGTNEEGAIEDGTTEDLKISLTYNNNEILISLIPKIQNKLTILLKGLFYNSLHKDLSMALIPGMEFRDSRARAFVFDRGGNVNQSTIEKLPDIVSLCEFEAVESNEENLWTNIEKDFITSVISNIFNKRENEEILKNGGQRLILVIISLIAVLHQNS</sequence>
<dbReference type="Proteomes" id="UP000789860">
    <property type="component" value="Unassembled WGS sequence"/>
</dbReference>
<protein>
    <submittedName>
        <fullName evidence="1">5203_t:CDS:1</fullName>
    </submittedName>
</protein>